<dbReference type="EnsemblMetazoa" id="Aqu2.1.31574_001">
    <property type="protein sequence ID" value="Aqu2.1.31574_001"/>
    <property type="gene ID" value="Aqu2.1.31574"/>
</dbReference>
<dbReference type="InterPro" id="IPR001346">
    <property type="entry name" value="Interferon_reg_fact_DNA-bd_dom"/>
</dbReference>
<evidence type="ECO:0000259" key="7">
    <source>
        <dbReference type="PROSITE" id="PS51507"/>
    </source>
</evidence>
<name>A0A1X7UVM1_AMPQE</name>
<dbReference type="Gene3D" id="1.10.10.10">
    <property type="entry name" value="Winged helix-like DNA-binding domain superfamily/Winged helix DNA-binding domain"/>
    <property type="match status" value="1"/>
</dbReference>
<dbReference type="FunCoup" id="A0A1X7UVM1">
    <property type="interactions" value="56"/>
</dbReference>
<evidence type="ECO:0000256" key="3">
    <source>
        <dbReference type="ARBA" id="ARBA00023125"/>
    </source>
</evidence>
<feature type="compositionally biased region" description="Polar residues" evidence="6">
    <location>
        <begin position="1"/>
        <end position="18"/>
    </location>
</feature>
<dbReference type="GO" id="GO:0000978">
    <property type="term" value="F:RNA polymerase II cis-regulatory region sequence-specific DNA binding"/>
    <property type="evidence" value="ECO:0007669"/>
    <property type="project" value="TreeGrafter"/>
</dbReference>
<comment type="subcellular location">
    <subcellularLocation>
        <location evidence="1">Nucleus</location>
    </subcellularLocation>
</comment>
<dbReference type="GO" id="GO:0045893">
    <property type="term" value="P:positive regulation of DNA-templated transcription"/>
    <property type="evidence" value="ECO:0007669"/>
    <property type="project" value="UniProtKB-ARBA"/>
</dbReference>
<gene>
    <name evidence="8" type="primary">100631948</name>
</gene>
<dbReference type="PANTHER" id="PTHR11949:SF17">
    <property type="entry name" value="IRF TRYPTOPHAN PENTAD REPEAT DOMAIN-CONTAINING PROTEIN"/>
    <property type="match status" value="1"/>
</dbReference>
<evidence type="ECO:0000256" key="6">
    <source>
        <dbReference type="SAM" id="MobiDB-lite"/>
    </source>
</evidence>
<reference evidence="9" key="1">
    <citation type="journal article" date="2010" name="Nature">
        <title>The Amphimedon queenslandica genome and the evolution of animal complexity.</title>
        <authorList>
            <person name="Srivastava M."/>
            <person name="Simakov O."/>
            <person name="Chapman J."/>
            <person name="Fahey B."/>
            <person name="Gauthier M.E."/>
            <person name="Mitros T."/>
            <person name="Richards G.S."/>
            <person name="Conaco C."/>
            <person name="Dacre M."/>
            <person name="Hellsten U."/>
            <person name="Larroux C."/>
            <person name="Putnam N.H."/>
            <person name="Stanke M."/>
            <person name="Adamska M."/>
            <person name="Darling A."/>
            <person name="Degnan S.M."/>
            <person name="Oakley T.H."/>
            <person name="Plachetzki D.C."/>
            <person name="Zhai Y."/>
            <person name="Adamski M."/>
            <person name="Calcino A."/>
            <person name="Cummins S.F."/>
            <person name="Goodstein D.M."/>
            <person name="Harris C."/>
            <person name="Jackson D.J."/>
            <person name="Leys S.P."/>
            <person name="Shu S."/>
            <person name="Woodcroft B.J."/>
            <person name="Vervoort M."/>
            <person name="Kosik K.S."/>
            <person name="Manning G."/>
            <person name="Degnan B.M."/>
            <person name="Rokhsar D.S."/>
        </authorList>
    </citation>
    <scope>NUCLEOTIDE SEQUENCE [LARGE SCALE GENOMIC DNA]</scope>
</reference>
<reference evidence="8" key="2">
    <citation type="submission" date="2017-05" db="UniProtKB">
        <authorList>
            <consortium name="EnsemblMetazoa"/>
        </authorList>
    </citation>
    <scope>IDENTIFICATION</scope>
</reference>
<dbReference type="KEGG" id="aqu:100631948"/>
<keyword evidence="5" id="KW-0539">Nucleus</keyword>
<dbReference type="AlphaFoldDB" id="A0A1X7UVM1"/>
<dbReference type="InterPro" id="IPR036390">
    <property type="entry name" value="WH_DNA-bd_sf"/>
</dbReference>
<dbReference type="SMART" id="SM00348">
    <property type="entry name" value="IRF"/>
    <property type="match status" value="1"/>
</dbReference>
<dbReference type="EnsemblMetazoa" id="XM_003386652.2">
    <property type="protein sequence ID" value="XP_003386700.1"/>
    <property type="gene ID" value="LOC100631948"/>
</dbReference>
<dbReference type="SMART" id="SM01243">
    <property type="entry name" value="IRF-3"/>
    <property type="match status" value="1"/>
</dbReference>
<dbReference type="PANTHER" id="PTHR11949">
    <property type="entry name" value="INTERFERON REGULATORY FACTOR"/>
    <property type="match status" value="1"/>
</dbReference>
<keyword evidence="2" id="KW-0805">Transcription regulation</keyword>
<protein>
    <recommendedName>
        <fullName evidence="7">IRF tryptophan pentad repeat domain-containing protein</fullName>
    </recommendedName>
</protein>
<dbReference type="OrthoDB" id="6538197at2759"/>
<feature type="region of interest" description="Disordered" evidence="6">
    <location>
        <begin position="268"/>
        <end position="344"/>
    </location>
</feature>
<keyword evidence="3" id="KW-0238">DNA-binding</keyword>
<dbReference type="SUPFAM" id="SSF49879">
    <property type="entry name" value="SMAD/FHA domain"/>
    <property type="match status" value="1"/>
</dbReference>
<dbReference type="InterPro" id="IPR008984">
    <property type="entry name" value="SMAD_FHA_dom_sf"/>
</dbReference>
<evidence type="ECO:0000256" key="1">
    <source>
        <dbReference type="ARBA" id="ARBA00004123"/>
    </source>
</evidence>
<organism evidence="8">
    <name type="scientific">Amphimedon queenslandica</name>
    <name type="common">Sponge</name>
    <dbReference type="NCBI Taxonomy" id="400682"/>
    <lineage>
        <taxon>Eukaryota</taxon>
        <taxon>Metazoa</taxon>
        <taxon>Porifera</taxon>
        <taxon>Demospongiae</taxon>
        <taxon>Heteroscleromorpha</taxon>
        <taxon>Haplosclerida</taxon>
        <taxon>Niphatidae</taxon>
        <taxon>Amphimedon</taxon>
    </lineage>
</organism>
<dbReference type="InterPro" id="IPR036388">
    <property type="entry name" value="WH-like_DNA-bd_sf"/>
</dbReference>
<dbReference type="PRINTS" id="PR00267">
    <property type="entry name" value="INTFRNREGFCT"/>
</dbReference>
<dbReference type="InterPro" id="IPR019817">
    <property type="entry name" value="Interferon_reg_fac_CS"/>
</dbReference>
<keyword evidence="4" id="KW-0804">Transcription</keyword>
<dbReference type="CDD" id="cd00103">
    <property type="entry name" value="IRF"/>
    <property type="match status" value="1"/>
</dbReference>
<accession>A0A1X7UVM1</accession>
<dbReference type="GO" id="GO:0005634">
    <property type="term" value="C:nucleus"/>
    <property type="evidence" value="ECO:0007669"/>
    <property type="project" value="UniProtKB-SubCell"/>
</dbReference>
<dbReference type="Pfam" id="PF00605">
    <property type="entry name" value="IRF"/>
    <property type="match status" value="1"/>
</dbReference>
<proteinExistence type="predicted"/>
<dbReference type="InParanoid" id="A0A1X7UVM1"/>
<feature type="region of interest" description="Disordered" evidence="6">
    <location>
        <begin position="1"/>
        <end position="26"/>
    </location>
</feature>
<dbReference type="PROSITE" id="PS00601">
    <property type="entry name" value="IRF_1"/>
    <property type="match status" value="1"/>
</dbReference>
<dbReference type="InterPro" id="IPR019471">
    <property type="entry name" value="Interferon_reg_factor-3"/>
</dbReference>
<feature type="domain" description="IRF tryptophan pentad repeat" evidence="7">
    <location>
        <begin position="26"/>
        <end position="127"/>
    </location>
</feature>
<keyword evidence="9" id="KW-1185">Reference proteome</keyword>
<feature type="compositionally biased region" description="Polar residues" evidence="6">
    <location>
        <begin position="303"/>
        <end position="318"/>
    </location>
</feature>
<evidence type="ECO:0000313" key="8">
    <source>
        <dbReference type="EnsemblMetazoa" id="Aqu2.1.31574_001"/>
    </source>
</evidence>
<dbReference type="Gene3D" id="2.60.200.10">
    <property type="match status" value="1"/>
</dbReference>
<dbReference type="GO" id="GO:0000981">
    <property type="term" value="F:DNA-binding transcription factor activity, RNA polymerase II-specific"/>
    <property type="evidence" value="ECO:0007669"/>
    <property type="project" value="TreeGrafter"/>
</dbReference>
<dbReference type="STRING" id="400682.A0A1X7UVM1"/>
<dbReference type="Pfam" id="PF10401">
    <property type="entry name" value="IRF-3"/>
    <property type="match status" value="1"/>
</dbReference>
<feature type="compositionally biased region" description="Pro residues" evidence="6">
    <location>
        <begin position="284"/>
        <end position="301"/>
    </location>
</feature>
<evidence type="ECO:0000256" key="4">
    <source>
        <dbReference type="ARBA" id="ARBA00023163"/>
    </source>
</evidence>
<evidence type="ECO:0000256" key="5">
    <source>
        <dbReference type="ARBA" id="ARBA00023242"/>
    </source>
</evidence>
<evidence type="ECO:0000256" key="2">
    <source>
        <dbReference type="ARBA" id="ARBA00023015"/>
    </source>
</evidence>
<dbReference type="InterPro" id="IPR017855">
    <property type="entry name" value="SMAD-like_dom_sf"/>
</dbReference>
<dbReference type="PROSITE" id="PS51507">
    <property type="entry name" value="IRF_2"/>
    <property type="match status" value="1"/>
</dbReference>
<dbReference type="GO" id="GO:0002376">
    <property type="term" value="P:immune system process"/>
    <property type="evidence" value="ECO:0007669"/>
    <property type="project" value="TreeGrafter"/>
</dbReference>
<sequence length="600" mass="65950">MSNESGSPSQPTRSGSSADEQEPERPERMRDWLIRMINSGRFPGLEWMDPEKTVFKVPWIHAKKRGYNRDRDAALFKEWAIHSGKYRDESDPTVWKINFRCAINGLKDILELKDYQTEDCRVYKVLPRTRPPKRRRRSLRSSGTEPYPQYPVVTAAASTLMGATSIPSVVWPAPLAAESFPPVSHYQAQGLRPHGYAGIPSSSGPVTMTSAEVGGYYCTTPYTPAAYTSPHHMTPTSVPAQGRPNCSEQCPPYSGAAVSTAAAIRREESPDSGYGGGIIVDPPTCSPVPSPSHPHTSPPPSSIDVQQQQQSLYSTGSPSCGGIPSVSTDHSGTPGVPGVMTTAPTTDDEFINIILDQNSPLPHSPPLTPPSPSSNQIAVTVYYGNMPVLSKTVSCTKGCRLFYGPNYQPPSNDEQAARFESYFGPLEAEQVSLPQSHPIPQANGILESMTRGILVEMHDNDVFVTPLCKSIVFCGTSYYHQSTPLERESRVKVFDYNVQFRNLLEQYSLRRTMSPSPNVILSLGQSWGPTQPITQNLIYVVITHVQAERDLKLYGSSCSQSAVYPYSADLFSSVHDVVDIRHTNPNDVRAESFLTSVFQC</sequence>
<dbReference type="SUPFAM" id="SSF46785">
    <property type="entry name" value="Winged helix' DNA-binding domain"/>
    <property type="match status" value="1"/>
</dbReference>
<dbReference type="eggNOG" id="ENOG502QVVN">
    <property type="taxonomic scope" value="Eukaryota"/>
</dbReference>
<evidence type="ECO:0000313" key="9">
    <source>
        <dbReference type="Proteomes" id="UP000007879"/>
    </source>
</evidence>
<dbReference type="Proteomes" id="UP000007879">
    <property type="component" value="Unassembled WGS sequence"/>
</dbReference>